<protein>
    <recommendedName>
        <fullName evidence="3">F-box domain-containing protein</fullName>
    </recommendedName>
</protein>
<dbReference type="InParanoid" id="G4TRH1"/>
<name>G4TRH1_SERID</name>
<dbReference type="OrthoDB" id="3244922at2759"/>
<dbReference type="HOGENOM" id="CLU_672884_0_0_1"/>
<gene>
    <name evidence="1" type="ORF">PIIN_07871</name>
</gene>
<comment type="caution">
    <text evidence="1">The sequence shown here is derived from an EMBL/GenBank/DDBJ whole genome shotgun (WGS) entry which is preliminary data.</text>
</comment>
<accession>G4TRH1</accession>
<dbReference type="EMBL" id="CAFZ01000263">
    <property type="protein sequence ID" value="CCA73918.1"/>
    <property type="molecule type" value="Genomic_DNA"/>
</dbReference>
<evidence type="ECO:0008006" key="3">
    <source>
        <dbReference type="Google" id="ProtNLM"/>
    </source>
</evidence>
<evidence type="ECO:0000313" key="1">
    <source>
        <dbReference type="EMBL" id="CCA73918.1"/>
    </source>
</evidence>
<reference evidence="1 2" key="1">
    <citation type="journal article" date="2011" name="PLoS Pathog.">
        <title>Endophytic Life Strategies Decoded by Genome and Transcriptome Analyses of the Mutualistic Root Symbiont Piriformospora indica.</title>
        <authorList>
            <person name="Zuccaro A."/>
            <person name="Lahrmann U."/>
            <person name="Guldener U."/>
            <person name="Langen G."/>
            <person name="Pfiffi S."/>
            <person name="Biedenkopf D."/>
            <person name="Wong P."/>
            <person name="Samans B."/>
            <person name="Grimm C."/>
            <person name="Basiewicz M."/>
            <person name="Murat C."/>
            <person name="Martin F."/>
            <person name="Kogel K.H."/>
        </authorList>
    </citation>
    <scope>NUCLEOTIDE SEQUENCE [LARGE SCALE GENOMIC DNA]</scope>
    <source>
        <strain evidence="1 2">DSM 11827</strain>
    </source>
</reference>
<keyword evidence="2" id="KW-1185">Reference proteome</keyword>
<dbReference type="AlphaFoldDB" id="G4TRH1"/>
<sequence length="409" mass="45281">MSSYSSTLTATLSATSSTLSLDDTPRSRFIDPPAHKSTIQRLNDDCLVDVFYHLAFSPLRSPSRIIRNPRFPRMVDIEVQPHQNLDLLACIQVSKAWYTLAIRALYATLVVRMGERDKWFERIPLSVHACKEGEAEDSYQSRLGDEQRLWARRRHWVQKVFVVGGGDFMLMGLPIMDVWILFPNIHDVSIVGHGPPVGGLLSSSVFQQLDANPCGAGILGRITSLCIAGTVACTMQEAERRQNVVELMELLVRLPRLQSLELQGYHYSILACSSPSPTPASASGLATPHAVSILASREPPAFALHSLRVADCTFSIDILWWIVSGSLETLESVYVPAGVIVEGPNTSTLINIDAQGEKRDRVEDMGKRDKERWLASLTGRRVERLSIAKDIAKQNIIQEVVDPTEAGAL</sequence>
<dbReference type="Proteomes" id="UP000007148">
    <property type="component" value="Unassembled WGS sequence"/>
</dbReference>
<organism evidence="1 2">
    <name type="scientific">Serendipita indica (strain DSM 11827)</name>
    <name type="common">Root endophyte fungus</name>
    <name type="synonym">Piriformospora indica</name>
    <dbReference type="NCBI Taxonomy" id="1109443"/>
    <lineage>
        <taxon>Eukaryota</taxon>
        <taxon>Fungi</taxon>
        <taxon>Dikarya</taxon>
        <taxon>Basidiomycota</taxon>
        <taxon>Agaricomycotina</taxon>
        <taxon>Agaricomycetes</taxon>
        <taxon>Sebacinales</taxon>
        <taxon>Serendipitaceae</taxon>
        <taxon>Serendipita</taxon>
    </lineage>
</organism>
<proteinExistence type="predicted"/>
<evidence type="ECO:0000313" key="2">
    <source>
        <dbReference type="Proteomes" id="UP000007148"/>
    </source>
</evidence>